<dbReference type="AlphaFoldDB" id="A0A1G8IT82"/>
<gene>
    <name evidence="3" type="ORF">SAMN04489796_10870</name>
</gene>
<dbReference type="Gene3D" id="2.30.30.40">
    <property type="entry name" value="SH3 Domains"/>
    <property type="match status" value="1"/>
</dbReference>
<evidence type="ECO:0000313" key="4">
    <source>
        <dbReference type="Proteomes" id="UP000199492"/>
    </source>
</evidence>
<sequence>MNKFIILFVLALNFSFAQDSNHLEINQEFKIDQIVYLFGDNVKLRNSPSVNSDVVKLLTIGEPLRIIEKSSESFVYNGINSPWYKVEHNNQQGYVVGGLISIVEKKGDNVRFLFTTEMVEEKLYIITRALVNSKTEYFENKSEFLGSNYGFKINLYNNQGLKSIDNILFINYLPESCGANSGGYYLFLDSNNLYKVIDVFSSADIGFWESENLIFPNDLKGEEDKIIYFQEHGQYSETDNPENEPTWEKSSITKVNLKWVNNALQPNPKTITENLNKE</sequence>
<organism evidence="3 4">
    <name type="scientific">Winogradskyella thalassocola</name>
    <dbReference type="NCBI Taxonomy" id="262004"/>
    <lineage>
        <taxon>Bacteria</taxon>
        <taxon>Pseudomonadati</taxon>
        <taxon>Bacteroidota</taxon>
        <taxon>Flavobacteriia</taxon>
        <taxon>Flavobacteriales</taxon>
        <taxon>Flavobacteriaceae</taxon>
        <taxon>Winogradskyella</taxon>
    </lineage>
</organism>
<protein>
    <submittedName>
        <fullName evidence="3">SH3 domain-containing protein</fullName>
    </submittedName>
</protein>
<name>A0A1G8IT82_9FLAO</name>
<accession>A0A1G8IT82</accession>
<dbReference type="Pfam" id="PF08239">
    <property type="entry name" value="SH3_3"/>
    <property type="match status" value="1"/>
</dbReference>
<keyword evidence="1" id="KW-0732">Signal</keyword>
<evidence type="ECO:0000259" key="2">
    <source>
        <dbReference type="Pfam" id="PF08239"/>
    </source>
</evidence>
<dbReference type="Proteomes" id="UP000199492">
    <property type="component" value="Unassembled WGS sequence"/>
</dbReference>
<feature type="chain" id="PRO_5011735768" evidence="1">
    <location>
        <begin position="18"/>
        <end position="278"/>
    </location>
</feature>
<proteinExistence type="predicted"/>
<dbReference type="RefSeq" id="WP_092469804.1">
    <property type="nucleotide sequence ID" value="NZ_FNCZ01000008.1"/>
</dbReference>
<reference evidence="4" key="1">
    <citation type="submission" date="2016-10" db="EMBL/GenBank/DDBJ databases">
        <authorList>
            <person name="Varghese N."/>
            <person name="Submissions S."/>
        </authorList>
    </citation>
    <scope>NUCLEOTIDE SEQUENCE [LARGE SCALE GENOMIC DNA]</scope>
    <source>
        <strain evidence="4">DSM 15363</strain>
    </source>
</reference>
<dbReference type="OrthoDB" id="1410098at2"/>
<dbReference type="STRING" id="262004.SAMN04489796_10870"/>
<dbReference type="InterPro" id="IPR003646">
    <property type="entry name" value="SH3-like_bac-type"/>
</dbReference>
<evidence type="ECO:0000313" key="3">
    <source>
        <dbReference type="EMBL" id="SDI22083.1"/>
    </source>
</evidence>
<dbReference type="EMBL" id="FNCZ01000008">
    <property type="protein sequence ID" value="SDI22083.1"/>
    <property type="molecule type" value="Genomic_DNA"/>
</dbReference>
<feature type="signal peptide" evidence="1">
    <location>
        <begin position="1"/>
        <end position="17"/>
    </location>
</feature>
<feature type="domain" description="SH3b" evidence="2">
    <location>
        <begin position="40"/>
        <end position="100"/>
    </location>
</feature>
<evidence type="ECO:0000256" key="1">
    <source>
        <dbReference type="SAM" id="SignalP"/>
    </source>
</evidence>
<keyword evidence="4" id="KW-1185">Reference proteome</keyword>